<dbReference type="EMBL" id="JBJKFK010002188">
    <property type="protein sequence ID" value="KAL3311496.1"/>
    <property type="molecule type" value="Genomic_DNA"/>
</dbReference>
<dbReference type="AlphaFoldDB" id="A0ABD2Q059"/>
<dbReference type="InterPro" id="IPR006202">
    <property type="entry name" value="Neur_chan_lig-bd"/>
</dbReference>
<dbReference type="Pfam" id="PF02931">
    <property type="entry name" value="Neur_chan_LBD"/>
    <property type="match status" value="1"/>
</dbReference>
<dbReference type="Proteomes" id="UP001626550">
    <property type="component" value="Unassembled WGS sequence"/>
</dbReference>
<dbReference type="InterPro" id="IPR036734">
    <property type="entry name" value="Neur_chan_lig-bd_sf"/>
</dbReference>
<keyword evidence="3" id="KW-1185">Reference proteome</keyword>
<reference evidence="2 3" key="1">
    <citation type="submission" date="2024-11" db="EMBL/GenBank/DDBJ databases">
        <title>Adaptive evolution of stress response genes in parasites aligns with host niche diversity.</title>
        <authorList>
            <person name="Hahn C."/>
            <person name="Resl P."/>
        </authorList>
    </citation>
    <scope>NUCLEOTIDE SEQUENCE [LARGE SCALE GENOMIC DNA]</scope>
    <source>
        <strain evidence="2">EGGRZ-B1_66</strain>
        <tissue evidence="2">Body</tissue>
    </source>
</reference>
<protein>
    <recommendedName>
        <fullName evidence="1">Neurotransmitter-gated ion-channel ligand-binding domain-containing protein</fullName>
    </recommendedName>
</protein>
<dbReference type="SUPFAM" id="SSF63712">
    <property type="entry name" value="Nicotinic receptor ligand binding domain-like"/>
    <property type="match status" value="1"/>
</dbReference>
<evidence type="ECO:0000259" key="1">
    <source>
        <dbReference type="Pfam" id="PF02931"/>
    </source>
</evidence>
<evidence type="ECO:0000313" key="3">
    <source>
        <dbReference type="Proteomes" id="UP001626550"/>
    </source>
</evidence>
<comment type="caution">
    <text evidence="2">The sequence shown here is derived from an EMBL/GenBank/DDBJ whole genome shotgun (WGS) entry which is preliminary data.</text>
</comment>
<sequence length="129" mass="15095">MYFRQHWQDERLAFKKLLKENEVGDEDVWITVSENLLKNIWWPDTFFANAKSAEFHTATTRNAFLRIDSQGNVQHIGYTSDDITYKWKDNTTAVRYNQELRLPQYELKGYKLSDRVASTSTGKQAGVPT</sequence>
<dbReference type="Gene3D" id="2.70.170.10">
    <property type="entry name" value="Neurotransmitter-gated ion-channel ligand-binding domain"/>
    <property type="match status" value="2"/>
</dbReference>
<proteinExistence type="predicted"/>
<gene>
    <name evidence="2" type="ORF">Ciccas_009922</name>
</gene>
<feature type="domain" description="Neurotransmitter-gated ion-channel ligand-binding" evidence="1">
    <location>
        <begin position="1"/>
        <end position="74"/>
    </location>
</feature>
<accession>A0ABD2Q059</accession>
<evidence type="ECO:0000313" key="2">
    <source>
        <dbReference type="EMBL" id="KAL3311496.1"/>
    </source>
</evidence>
<name>A0ABD2Q059_9PLAT</name>
<organism evidence="2 3">
    <name type="scientific">Cichlidogyrus casuarinus</name>
    <dbReference type="NCBI Taxonomy" id="1844966"/>
    <lineage>
        <taxon>Eukaryota</taxon>
        <taxon>Metazoa</taxon>
        <taxon>Spiralia</taxon>
        <taxon>Lophotrochozoa</taxon>
        <taxon>Platyhelminthes</taxon>
        <taxon>Monogenea</taxon>
        <taxon>Monopisthocotylea</taxon>
        <taxon>Dactylogyridea</taxon>
        <taxon>Ancyrocephalidae</taxon>
        <taxon>Cichlidogyrus</taxon>
    </lineage>
</organism>